<keyword evidence="3" id="KW-0378">Hydrolase</keyword>
<dbReference type="CDD" id="cd07720">
    <property type="entry name" value="OPHC2-like_MBL-fold"/>
    <property type="match status" value="1"/>
</dbReference>
<keyword evidence="2" id="KW-0479">Metal-binding</keyword>
<sequence>MNDLNRRDLLAGAAAFGAASILPLASRQANAAAPAAAAQAPGFYRYKVGSIECTSVNDGARTFPLPDKWVTNVSKDAAIAAAEAAYMPKGMVTVPFNPQLINTGGKLALIDCGNGIGAFDATKGQAGRMMQNLAAAGVDPKNVDMVIMSHLHPDHTNGIRGADGGMAFPNAQIMVPAKDWDFWMSDENAAKAQSNEMMKNYFANVKKIYAGIESKVTKYDWDKEIAPGITSIGTPGHTPGHTAFAVASGGSKVLIQSDVTNIPEFFLRNPDWHVAYDVDPEFAQKTRHKFYDMASAEKATVIGFHFPFPAIGHVEKDGNSYRLIPVAFNPVL</sequence>
<organism evidence="7 8">
    <name type="scientific">Bradyrhizobium erythrophlei</name>
    <dbReference type="NCBI Taxonomy" id="1437360"/>
    <lineage>
        <taxon>Bacteria</taxon>
        <taxon>Pseudomonadati</taxon>
        <taxon>Pseudomonadota</taxon>
        <taxon>Alphaproteobacteria</taxon>
        <taxon>Hyphomicrobiales</taxon>
        <taxon>Nitrobacteraceae</taxon>
        <taxon>Bradyrhizobium</taxon>
    </lineage>
</organism>
<dbReference type="AlphaFoldDB" id="A0A1M7UT77"/>
<dbReference type="PANTHER" id="PTHR42978">
    <property type="entry name" value="QUORUM-QUENCHING LACTONASE YTNP-RELATED-RELATED"/>
    <property type="match status" value="1"/>
</dbReference>
<proteinExistence type="inferred from homology"/>
<evidence type="ECO:0000256" key="2">
    <source>
        <dbReference type="ARBA" id="ARBA00022723"/>
    </source>
</evidence>
<dbReference type="Proteomes" id="UP000184096">
    <property type="component" value="Chromosome I"/>
</dbReference>
<keyword evidence="5" id="KW-0732">Signal</keyword>
<keyword evidence="4" id="KW-0862">Zinc</keyword>
<dbReference type="PANTHER" id="PTHR42978:SF6">
    <property type="entry name" value="QUORUM-QUENCHING LACTONASE YTNP-RELATED"/>
    <property type="match status" value="1"/>
</dbReference>
<name>A0A1M7UT77_9BRAD</name>
<keyword evidence="8" id="KW-1185">Reference proteome</keyword>
<dbReference type="InterPro" id="IPR036866">
    <property type="entry name" value="RibonucZ/Hydroxyglut_hydro"/>
</dbReference>
<dbReference type="OrthoDB" id="9773738at2"/>
<feature type="signal peptide" evidence="5">
    <location>
        <begin position="1"/>
        <end position="31"/>
    </location>
</feature>
<dbReference type="InterPro" id="IPR001279">
    <property type="entry name" value="Metallo-B-lactamas"/>
</dbReference>
<reference evidence="8" key="1">
    <citation type="submission" date="2016-11" db="EMBL/GenBank/DDBJ databases">
        <authorList>
            <person name="Varghese N."/>
            <person name="Submissions S."/>
        </authorList>
    </citation>
    <scope>NUCLEOTIDE SEQUENCE [LARGE SCALE GENOMIC DNA]</scope>
    <source>
        <strain evidence="8">GAS401</strain>
    </source>
</reference>
<dbReference type="SMART" id="SM00849">
    <property type="entry name" value="Lactamase_B"/>
    <property type="match status" value="1"/>
</dbReference>
<comment type="similarity">
    <text evidence="1">Belongs to the metallo-beta-lactamase superfamily.</text>
</comment>
<dbReference type="InterPro" id="IPR006311">
    <property type="entry name" value="TAT_signal"/>
</dbReference>
<evidence type="ECO:0000256" key="3">
    <source>
        <dbReference type="ARBA" id="ARBA00022801"/>
    </source>
</evidence>
<evidence type="ECO:0000259" key="6">
    <source>
        <dbReference type="SMART" id="SM00849"/>
    </source>
</evidence>
<protein>
    <submittedName>
        <fullName evidence="7">Glyoxylase, beta-lactamase superfamily II</fullName>
    </submittedName>
</protein>
<dbReference type="RefSeq" id="WP_072824343.1">
    <property type="nucleotide sequence ID" value="NZ_LT670849.1"/>
</dbReference>
<dbReference type="GO" id="GO:0016787">
    <property type="term" value="F:hydrolase activity"/>
    <property type="evidence" value="ECO:0007669"/>
    <property type="project" value="UniProtKB-KW"/>
</dbReference>
<dbReference type="InterPro" id="IPR051013">
    <property type="entry name" value="MBL_superfamily_lactonases"/>
</dbReference>
<dbReference type="GO" id="GO:0046872">
    <property type="term" value="F:metal ion binding"/>
    <property type="evidence" value="ECO:0007669"/>
    <property type="project" value="UniProtKB-KW"/>
</dbReference>
<evidence type="ECO:0000256" key="4">
    <source>
        <dbReference type="ARBA" id="ARBA00022833"/>
    </source>
</evidence>
<gene>
    <name evidence="7" type="ORF">SAMN05444170_6562</name>
</gene>
<evidence type="ECO:0000256" key="5">
    <source>
        <dbReference type="SAM" id="SignalP"/>
    </source>
</evidence>
<feature type="domain" description="Metallo-beta-lactamase" evidence="6">
    <location>
        <begin position="95"/>
        <end position="305"/>
    </location>
</feature>
<evidence type="ECO:0000313" key="8">
    <source>
        <dbReference type="Proteomes" id="UP000184096"/>
    </source>
</evidence>
<dbReference type="PROSITE" id="PS51318">
    <property type="entry name" value="TAT"/>
    <property type="match status" value="1"/>
</dbReference>
<evidence type="ECO:0000313" key="7">
    <source>
        <dbReference type="EMBL" id="SHN86145.1"/>
    </source>
</evidence>
<dbReference type="SUPFAM" id="SSF56281">
    <property type="entry name" value="Metallo-hydrolase/oxidoreductase"/>
    <property type="match status" value="1"/>
</dbReference>
<accession>A0A1M7UT77</accession>
<feature type="chain" id="PRO_5012726333" evidence="5">
    <location>
        <begin position="32"/>
        <end position="332"/>
    </location>
</feature>
<dbReference type="Gene3D" id="3.60.15.10">
    <property type="entry name" value="Ribonuclease Z/Hydroxyacylglutathione hydrolase-like"/>
    <property type="match status" value="1"/>
</dbReference>
<evidence type="ECO:0000256" key="1">
    <source>
        <dbReference type="ARBA" id="ARBA00007749"/>
    </source>
</evidence>
<dbReference type="EMBL" id="LT670849">
    <property type="protein sequence ID" value="SHN86145.1"/>
    <property type="molecule type" value="Genomic_DNA"/>
</dbReference>
<dbReference type="Pfam" id="PF00753">
    <property type="entry name" value="Lactamase_B"/>
    <property type="match status" value="1"/>
</dbReference>